<dbReference type="InterPro" id="IPR018097">
    <property type="entry name" value="EGF_Ca-bd_CS"/>
</dbReference>
<gene>
    <name evidence="8" type="ORF">N324_07860</name>
</gene>
<evidence type="ECO:0000313" key="9">
    <source>
        <dbReference type="Proteomes" id="UP000053330"/>
    </source>
</evidence>
<evidence type="ECO:0000256" key="1">
    <source>
        <dbReference type="ARBA" id="ARBA00022536"/>
    </source>
</evidence>
<feature type="domain" description="EGF-like" evidence="7">
    <location>
        <begin position="31"/>
        <end position="69"/>
    </location>
</feature>
<name>A0A091KIU5_9AVES</name>
<keyword evidence="4" id="KW-1015">Disulfide bond</keyword>
<dbReference type="Gene3D" id="2.10.25.10">
    <property type="entry name" value="Laminin"/>
    <property type="match status" value="1"/>
</dbReference>
<evidence type="ECO:0000259" key="7">
    <source>
        <dbReference type="PROSITE" id="PS50026"/>
    </source>
</evidence>
<sequence>VSLLLRSQLEELLGTSVAVEKLQLVSLFVEDVNECSAGVSLCGEEAECFNGVGTYLCRCKKDYEDHSPTKSGTLCIRAPRSGISFFLRHADILVGAAITAGLAMLVAAGALCRAGRRGRHPRRNQSPEEPPVRAVEEPAMELHDLGECLRLDPFQLKLRARPPEWLWSARAHPGQAYRVFLEQSPPL</sequence>
<feature type="non-terminal residue" evidence="8">
    <location>
        <position position="187"/>
    </location>
</feature>
<dbReference type="PROSITE" id="PS50026">
    <property type="entry name" value="EGF_3"/>
    <property type="match status" value="1"/>
</dbReference>
<dbReference type="FunFam" id="2.10.25.10:FF:000038">
    <property type="entry name" value="Fibrillin 2"/>
    <property type="match status" value="1"/>
</dbReference>
<dbReference type="InterPro" id="IPR001881">
    <property type="entry name" value="EGF-like_Ca-bd_dom"/>
</dbReference>
<dbReference type="InterPro" id="IPR000152">
    <property type="entry name" value="EGF-type_Asp/Asn_hydroxyl_site"/>
</dbReference>
<dbReference type="SMART" id="SM00179">
    <property type="entry name" value="EGF_CA"/>
    <property type="match status" value="1"/>
</dbReference>
<feature type="transmembrane region" description="Helical" evidence="6">
    <location>
        <begin position="92"/>
        <end position="112"/>
    </location>
</feature>
<dbReference type="InterPro" id="IPR000742">
    <property type="entry name" value="EGF"/>
</dbReference>
<dbReference type="Proteomes" id="UP000053330">
    <property type="component" value="Unassembled WGS sequence"/>
</dbReference>
<accession>A0A091KIU5</accession>
<evidence type="ECO:0000256" key="4">
    <source>
        <dbReference type="ARBA" id="ARBA00023157"/>
    </source>
</evidence>
<evidence type="ECO:0000256" key="6">
    <source>
        <dbReference type="SAM" id="Phobius"/>
    </source>
</evidence>
<keyword evidence="9" id="KW-1185">Reference proteome</keyword>
<dbReference type="CDD" id="cd00054">
    <property type="entry name" value="EGF_CA"/>
    <property type="match status" value="1"/>
</dbReference>
<evidence type="ECO:0000313" key="8">
    <source>
        <dbReference type="EMBL" id="KFP39428.1"/>
    </source>
</evidence>
<keyword evidence="1 5" id="KW-0245">EGF-like domain</keyword>
<dbReference type="Pfam" id="PF07645">
    <property type="entry name" value="EGF_CA"/>
    <property type="match status" value="1"/>
</dbReference>
<keyword evidence="3" id="KW-0677">Repeat</keyword>
<reference evidence="8 9" key="1">
    <citation type="submission" date="2014-04" db="EMBL/GenBank/DDBJ databases">
        <title>Genome evolution of avian class.</title>
        <authorList>
            <person name="Zhang G."/>
            <person name="Li C."/>
        </authorList>
    </citation>
    <scope>NUCLEOTIDE SEQUENCE [LARGE SCALE GENOMIC DNA]</scope>
    <source>
        <strain evidence="8">BGI_N324</strain>
    </source>
</reference>
<evidence type="ECO:0000256" key="2">
    <source>
        <dbReference type="ARBA" id="ARBA00022729"/>
    </source>
</evidence>
<dbReference type="PROSITE" id="PS00010">
    <property type="entry name" value="ASX_HYDROXYL"/>
    <property type="match status" value="1"/>
</dbReference>
<keyword evidence="2" id="KW-0732">Signal</keyword>
<organism evidence="8 9">
    <name type="scientific">Chlamydotis macqueenii</name>
    <name type="common">Macqueen's bustard</name>
    <dbReference type="NCBI Taxonomy" id="187382"/>
    <lineage>
        <taxon>Eukaryota</taxon>
        <taxon>Metazoa</taxon>
        <taxon>Chordata</taxon>
        <taxon>Craniata</taxon>
        <taxon>Vertebrata</taxon>
        <taxon>Euteleostomi</taxon>
        <taxon>Archelosauria</taxon>
        <taxon>Archosauria</taxon>
        <taxon>Dinosauria</taxon>
        <taxon>Saurischia</taxon>
        <taxon>Theropoda</taxon>
        <taxon>Coelurosauria</taxon>
        <taxon>Aves</taxon>
        <taxon>Neognathae</taxon>
        <taxon>Neoaves</taxon>
        <taxon>Otidimorphae</taxon>
        <taxon>Otidiformes</taxon>
        <taxon>Otididae</taxon>
        <taxon>Chlamydotis</taxon>
    </lineage>
</organism>
<dbReference type="InterPro" id="IPR049883">
    <property type="entry name" value="NOTCH1_EGF-like"/>
</dbReference>
<keyword evidence="6" id="KW-1133">Transmembrane helix</keyword>
<protein>
    <recommendedName>
        <fullName evidence="7">EGF-like domain-containing protein</fullName>
    </recommendedName>
</protein>
<feature type="non-terminal residue" evidence="8">
    <location>
        <position position="1"/>
    </location>
</feature>
<evidence type="ECO:0000256" key="5">
    <source>
        <dbReference type="PROSITE-ProRule" id="PRU00076"/>
    </source>
</evidence>
<dbReference type="EMBL" id="KK743354">
    <property type="protein sequence ID" value="KFP39428.1"/>
    <property type="molecule type" value="Genomic_DNA"/>
</dbReference>
<dbReference type="GO" id="GO:0005509">
    <property type="term" value="F:calcium ion binding"/>
    <property type="evidence" value="ECO:0007669"/>
    <property type="project" value="InterPro"/>
</dbReference>
<comment type="caution">
    <text evidence="5">Lacks conserved residue(s) required for the propagation of feature annotation.</text>
</comment>
<dbReference type="AlphaFoldDB" id="A0A091KIU5"/>
<dbReference type="PROSITE" id="PS01187">
    <property type="entry name" value="EGF_CA"/>
    <property type="match status" value="1"/>
</dbReference>
<dbReference type="SUPFAM" id="SSF57196">
    <property type="entry name" value="EGF/Laminin"/>
    <property type="match status" value="1"/>
</dbReference>
<evidence type="ECO:0000256" key="3">
    <source>
        <dbReference type="ARBA" id="ARBA00022737"/>
    </source>
</evidence>
<keyword evidence="6" id="KW-0812">Transmembrane</keyword>
<proteinExistence type="predicted"/>
<keyword evidence="6" id="KW-0472">Membrane</keyword>